<reference evidence="12" key="1">
    <citation type="journal article" date="2020" name="ISME J.">
        <title>Comparative genomics reveals insights into cyanobacterial evolution and habitat adaptation.</title>
        <authorList>
            <person name="Chen M.Y."/>
            <person name="Teng W.K."/>
            <person name="Zhao L."/>
            <person name="Hu C.X."/>
            <person name="Zhou Y.K."/>
            <person name="Han B.P."/>
            <person name="Song L.R."/>
            <person name="Shu W.S."/>
        </authorList>
    </citation>
    <scope>NUCLEOTIDE SEQUENCE [LARGE SCALE GENOMIC DNA]</scope>
    <source>
        <strain evidence="12">FACHB-251</strain>
    </source>
</reference>
<evidence type="ECO:0000313" key="11">
    <source>
        <dbReference type="EMBL" id="MBD2294038.1"/>
    </source>
</evidence>
<comment type="catalytic activity">
    <reaction evidence="8">
        <text>L-tyrosyl-[protein] + ATP = O-phospho-L-tyrosyl-[protein] + ADP + H(+)</text>
        <dbReference type="Rhea" id="RHEA:10596"/>
        <dbReference type="Rhea" id="RHEA-COMP:10136"/>
        <dbReference type="Rhea" id="RHEA-COMP:20101"/>
        <dbReference type="ChEBI" id="CHEBI:15378"/>
        <dbReference type="ChEBI" id="CHEBI:30616"/>
        <dbReference type="ChEBI" id="CHEBI:46858"/>
        <dbReference type="ChEBI" id="CHEBI:61978"/>
        <dbReference type="ChEBI" id="CHEBI:456216"/>
        <dbReference type="EC" id="2.7.10.2"/>
    </reaction>
</comment>
<evidence type="ECO:0000256" key="5">
    <source>
        <dbReference type="ARBA" id="ARBA00022777"/>
    </source>
</evidence>
<dbReference type="GO" id="GO:0005886">
    <property type="term" value="C:plasma membrane"/>
    <property type="evidence" value="ECO:0007669"/>
    <property type="project" value="TreeGrafter"/>
</dbReference>
<keyword evidence="5" id="KW-0418">Kinase</keyword>
<dbReference type="PANTHER" id="PTHR32309">
    <property type="entry name" value="TYROSINE-PROTEIN KINASE"/>
    <property type="match status" value="1"/>
</dbReference>
<organism evidence="11 12">
    <name type="scientific">Anabaena sphaerica FACHB-251</name>
    <dbReference type="NCBI Taxonomy" id="2692883"/>
    <lineage>
        <taxon>Bacteria</taxon>
        <taxon>Bacillati</taxon>
        <taxon>Cyanobacteriota</taxon>
        <taxon>Cyanophyceae</taxon>
        <taxon>Nostocales</taxon>
        <taxon>Nostocaceae</taxon>
        <taxon>Anabaena</taxon>
    </lineage>
</organism>
<keyword evidence="6" id="KW-0067">ATP-binding</keyword>
<dbReference type="InterPro" id="IPR027417">
    <property type="entry name" value="P-loop_NTPase"/>
</dbReference>
<dbReference type="GO" id="GO:0004715">
    <property type="term" value="F:non-membrane spanning protein tyrosine kinase activity"/>
    <property type="evidence" value="ECO:0007669"/>
    <property type="project" value="UniProtKB-EC"/>
</dbReference>
<evidence type="ECO:0000256" key="2">
    <source>
        <dbReference type="ARBA" id="ARBA00011903"/>
    </source>
</evidence>
<keyword evidence="7" id="KW-0829">Tyrosine-protein kinase</keyword>
<dbReference type="PANTHER" id="PTHR32309:SF13">
    <property type="entry name" value="FERRIC ENTEROBACTIN TRANSPORT PROTEIN FEPE"/>
    <property type="match status" value="1"/>
</dbReference>
<comment type="caution">
    <text evidence="11">The sequence shown here is derived from an EMBL/GenBank/DDBJ whole genome shotgun (WGS) entry which is preliminary data.</text>
</comment>
<protein>
    <recommendedName>
        <fullName evidence="2">non-specific protein-tyrosine kinase</fullName>
        <ecNumber evidence="2">2.7.10.2</ecNumber>
    </recommendedName>
</protein>
<dbReference type="RefSeq" id="WP_190560050.1">
    <property type="nucleotide sequence ID" value="NZ_JACJQU010000005.1"/>
</dbReference>
<keyword evidence="4" id="KW-0547">Nucleotide-binding</keyword>
<feature type="coiled-coil region" evidence="9">
    <location>
        <begin position="362"/>
        <end position="396"/>
    </location>
</feature>
<comment type="similarity">
    <text evidence="1">Belongs to the CpsD/CapB family.</text>
</comment>
<gene>
    <name evidence="11" type="ORF">H6G06_11175</name>
</gene>
<dbReference type="InterPro" id="IPR005702">
    <property type="entry name" value="Wzc-like_C"/>
</dbReference>
<dbReference type="Pfam" id="PF13807">
    <property type="entry name" value="GNVR"/>
    <property type="match status" value="1"/>
</dbReference>
<dbReference type="EMBL" id="JACJQU010000005">
    <property type="protein sequence ID" value="MBD2294038.1"/>
    <property type="molecule type" value="Genomic_DNA"/>
</dbReference>
<evidence type="ECO:0000259" key="10">
    <source>
        <dbReference type="Pfam" id="PF13807"/>
    </source>
</evidence>
<dbReference type="SUPFAM" id="SSF52540">
    <property type="entry name" value="P-loop containing nucleoside triphosphate hydrolases"/>
    <property type="match status" value="1"/>
</dbReference>
<evidence type="ECO:0000313" key="12">
    <source>
        <dbReference type="Proteomes" id="UP000662185"/>
    </source>
</evidence>
<feature type="domain" description="Tyrosine-protein kinase G-rich" evidence="10">
    <location>
        <begin position="371"/>
        <end position="442"/>
    </location>
</feature>
<dbReference type="NCBIfam" id="TIGR01007">
    <property type="entry name" value="eps_fam"/>
    <property type="match status" value="1"/>
</dbReference>
<proteinExistence type="inferred from homology"/>
<accession>A0A927A0Z7</accession>
<dbReference type="InterPro" id="IPR033756">
    <property type="entry name" value="YlxH/NBP35"/>
</dbReference>
<evidence type="ECO:0000256" key="1">
    <source>
        <dbReference type="ARBA" id="ARBA00007316"/>
    </source>
</evidence>
<keyword evidence="3" id="KW-0808">Transferase</keyword>
<sequence length="695" mass="76227">MEKHLQYWSILKRRGLPASIVFLTLLALSVVKTVIETPVYQAGGQLVLKKNATSSLTGVGSQLGQLESSVSGRPLATEVAVLHSLPLAEKTINTLALDIKPTEFLKSLKVKNIENTDIIEIYYTDKIPKRSVSIVNTLMKIYIENDINANRKQTKSARDFIAQQLPLSKAALQTSERRLQFFKQQHRVLDLKAEAASSASILTGLEKQVAATKSDLSSQTARMQTIQKLFGVTLQDAITASFAGESPSINAVQEQLQDLQKKIAVVGLRLTDTHPTMIDLKEQEAVLKKELEKRIEQSLISKAGRLNNLQDPDRILQLKTLGLQQELLGQYAAAEAERLSLQVRLKSLAQIIESYKQRANILPQLELQQRQLEREIAATESSYQNLLARYQELQVAENLQVSNAMIVAPALIPSVPLTTDRYINLLPGLIGGIVLGVVTALVLERLDKTIKNPKSAKDLLGYTFLGYIPPFPNGSFTPEVIVRKQPDSQISEAFRMLQTNLRFFNAEQSVKVIVVSSAVPKEGKSTIAANLAFSISQLGRDVLLVDADLRNPSQHKIWDISNQAGLSNILRSDLDVDQAVVEITPNLKVITAGQPNNNSAALLDSSQMAVFVGQVAQRYDFVIIDTSPLTVAADATILGKLVNGILFVVRPKVVDSTSISLSKEMLEKADQNVLGVAINGISANEQYSAYAATTV</sequence>
<dbReference type="GO" id="GO:0005524">
    <property type="term" value="F:ATP binding"/>
    <property type="evidence" value="ECO:0007669"/>
    <property type="project" value="UniProtKB-KW"/>
</dbReference>
<dbReference type="GO" id="GO:0042802">
    <property type="term" value="F:identical protein binding"/>
    <property type="evidence" value="ECO:0007669"/>
    <property type="project" value="UniProtKB-ARBA"/>
</dbReference>
<dbReference type="Pfam" id="PF10609">
    <property type="entry name" value="ParA"/>
    <property type="match status" value="1"/>
</dbReference>
<dbReference type="Gene3D" id="3.40.50.300">
    <property type="entry name" value="P-loop containing nucleotide triphosphate hydrolases"/>
    <property type="match status" value="1"/>
</dbReference>
<evidence type="ECO:0000256" key="6">
    <source>
        <dbReference type="ARBA" id="ARBA00022840"/>
    </source>
</evidence>
<dbReference type="InterPro" id="IPR050445">
    <property type="entry name" value="Bact_polysacc_biosynth/exp"/>
</dbReference>
<evidence type="ECO:0000256" key="8">
    <source>
        <dbReference type="ARBA" id="ARBA00051245"/>
    </source>
</evidence>
<evidence type="ECO:0000256" key="4">
    <source>
        <dbReference type="ARBA" id="ARBA00022741"/>
    </source>
</evidence>
<dbReference type="CDD" id="cd05387">
    <property type="entry name" value="BY-kinase"/>
    <property type="match status" value="1"/>
</dbReference>
<dbReference type="InterPro" id="IPR032807">
    <property type="entry name" value="GNVR"/>
</dbReference>
<evidence type="ECO:0000256" key="9">
    <source>
        <dbReference type="SAM" id="Coils"/>
    </source>
</evidence>
<keyword evidence="9" id="KW-0175">Coiled coil</keyword>
<dbReference type="Proteomes" id="UP000662185">
    <property type="component" value="Unassembled WGS sequence"/>
</dbReference>
<evidence type="ECO:0000256" key="7">
    <source>
        <dbReference type="ARBA" id="ARBA00023137"/>
    </source>
</evidence>
<dbReference type="FunFam" id="3.40.50.300:FF:000527">
    <property type="entry name" value="Tyrosine-protein kinase etk"/>
    <property type="match status" value="1"/>
</dbReference>
<evidence type="ECO:0000256" key="3">
    <source>
        <dbReference type="ARBA" id="ARBA00022679"/>
    </source>
</evidence>
<dbReference type="EC" id="2.7.10.2" evidence="2"/>
<dbReference type="AlphaFoldDB" id="A0A927A0Z7"/>
<keyword evidence="12" id="KW-1185">Reference proteome</keyword>
<name>A0A927A0Z7_9NOST</name>